<evidence type="ECO:0000256" key="9">
    <source>
        <dbReference type="RuleBase" id="RU362011"/>
    </source>
</evidence>
<dbReference type="GO" id="GO:0015095">
    <property type="term" value="F:magnesium ion transmembrane transporter activity"/>
    <property type="evidence" value="ECO:0007669"/>
    <property type="project" value="UniProtKB-UniRule"/>
</dbReference>
<dbReference type="NCBIfam" id="TIGR00400">
    <property type="entry name" value="mgtE"/>
    <property type="match status" value="1"/>
</dbReference>
<feature type="domain" description="CBS" evidence="10">
    <location>
        <begin position="196"/>
        <end position="252"/>
    </location>
</feature>
<name>A0A510JIZ5_9FUSO</name>
<dbReference type="InterPro" id="IPR006668">
    <property type="entry name" value="Mg_transptr_MgtE_intracell_dom"/>
</dbReference>
<dbReference type="GO" id="GO:0046872">
    <property type="term" value="F:metal ion binding"/>
    <property type="evidence" value="ECO:0007669"/>
    <property type="project" value="UniProtKB-KW"/>
</dbReference>
<evidence type="ECO:0000256" key="6">
    <source>
        <dbReference type="ARBA" id="ARBA00022989"/>
    </source>
</evidence>
<evidence type="ECO:0000313" key="12">
    <source>
        <dbReference type="Proteomes" id="UP000321892"/>
    </source>
</evidence>
<evidence type="ECO:0000256" key="8">
    <source>
        <dbReference type="PROSITE-ProRule" id="PRU00703"/>
    </source>
</evidence>
<dbReference type="Pfam" id="PF03448">
    <property type="entry name" value="MgtE_N"/>
    <property type="match status" value="1"/>
</dbReference>
<dbReference type="AlphaFoldDB" id="A0A510JIZ5"/>
<dbReference type="InterPro" id="IPR038076">
    <property type="entry name" value="MgtE_N_sf"/>
</dbReference>
<protein>
    <recommendedName>
        <fullName evidence="9">Magnesium transporter MgtE</fullName>
    </recommendedName>
</protein>
<dbReference type="SMART" id="SM00924">
    <property type="entry name" value="MgtE_N"/>
    <property type="match status" value="1"/>
</dbReference>
<accession>A0A510JIZ5</accession>
<dbReference type="RefSeq" id="WP_026746920.1">
    <property type="nucleotide sequence ID" value="NZ_AP019823.1"/>
</dbReference>
<dbReference type="InterPro" id="IPR036739">
    <property type="entry name" value="SLC41_membr_dom_sf"/>
</dbReference>
<keyword evidence="9" id="KW-1003">Cell membrane</keyword>
<evidence type="ECO:0000256" key="5">
    <source>
        <dbReference type="ARBA" id="ARBA00022842"/>
    </source>
</evidence>
<organism evidence="11 12">
    <name type="scientific">Leptotrichia hofstadii</name>
    <dbReference type="NCBI Taxonomy" id="157688"/>
    <lineage>
        <taxon>Bacteria</taxon>
        <taxon>Fusobacteriati</taxon>
        <taxon>Fusobacteriota</taxon>
        <taxon>Fusobacteriia</taxon>
        <taxon>Fusobacteriales</taxon>
        <taxon>Leptotrichiaceae</taxon>
        <taxon>Leptotrichia</taxon>
    </lineage>
</organism>
<dbReference type="Proteomes" id="UP000321892">
    <property type="component" value="Chromosome"/>
</dbReference>
<evidence type="ECO:0000256" key="2">
    <source>
        <dbReference type="ARBA" id="ARBA00009749"/>
    </source>
</evidence>
<comment type="similarity">
    <text evidence="2 9">Belongs to the SLC41A transporter family.</text>
</comment>
<gene>
    <name evidence="11" type="ORF">JCM16775_1965</name>
</gene>
<dbReference type="InterPro" id="IPR046342">
    <property type="entry name" value="CBS_dom_sf"/>
</dbReference>
<dbReference type="OrthoDB" id="9790355at2"/>
<feature type="domain" description="CBS" evidence="10">
    <location>
        <begin position="132"/>
        <end position="195"/>
    </location>
</feature>
<dbReference type="Gene3D" id="1.25.60.10">
    <property type="entry name" value="MgtE N-terminal domain-like"/>
    <property type="match status" value="1"/>
</dbReference>
<dbReference type="PROSITE" id="PS51371">
    <property type="entry name" value="CBS"/>
    <property type="match status" value="2"/>
</dbReference>
<keyword evidence="9" id="KW-0479">Metal-binding</keyword>
<keyword evidence="6 9" id="KW-1133">Transmembrane helix</keyword>
<dbReference type="SUPFAM" id="SSF54631">
    <property type="entry name" value="CBS-domain pair"/>
    <property type="match status" value="1"/>
</dbReference>
<dbReference type="PANTHER" id="PTHR43773:SF1">
    <property type="entry name" value="MAGNESIUM TRANSPORTER MGTE"/>
    <property type="match status" value="1"/>
</dbReference>
<keyword evidence="8" id="KW-0129">CBS domain</keyword>
<keyword evidence="3 9" id="KW-0813">Transport</keyword>
<evidence type="ECO:0000259" key="10">
    <source>
        <dbReference type="PROSITE" id="PS51371"/>
    </source>
</evidence>
<dbReference type="GO" id="GO:0005886">
    <property type="term" value="C:plasma membrane"/>
    <property type="evidence" value="ECO:0007669"/>
    <property type="project" value="UniProtKB-SubCell"/>
</dbReference>
<dbReference type="SMART" id="SM00116">
    <property type="entry name" value="CBS"/>
    <property type="match status" value="2"/>
</dbReference>
<keyword evidence="4 9" id="KW-0812">Transmembrane</keyword>
<dbReference type="SUPFAM" id="SSF158791">
    <property type="entry name" value="MgtE N-terminal domain-like"/>
    <property type="match status" value="1"/>
</dbReference>
<dbReference type="PANTHER" id="PTHR43773">
    <property type="entry name" value="MAGNESIUM TRANSPORTER MGTE"/>
    <property type="match status" value="1"/>
</dbReference>
<dbReference type="KEGG" id="lhf:JCM16775_1965"/>
<keyword evidence="12" id="KW-1185">Reference proteome</keyword>
<comment type="subunit">
    <text evidence="9">Homodimer.</text>
</comment>
<comment type="subcellular location">
    <subcellularLocation>
        <location evidence="9">Cell membrane</location>
        <topology evidence="9">Multi-pass membrane protein</topology>
    </subcellularLocation>
    <subcellularLocation>
        <location evidence="1">Membrane</location>
        <topology evidence="1">Multi-pass membrane protein</topology>
    </subcellularLocation>
</comment>
<dbReference type="Pfam" id="PF01769">
    <property type="entry name" value="MgtE"/>
    <property type="match status" value="1"/>
</dbReference>
<dbReference type="Gene3D" id="1.10.357.20">
    <property type="entry name" value="SLC41 divalent cation transporters, integral membrane domain"/>
    <property type="match status" value="1"/>
</dbReference>
<feature type="transmembrane region" description="Helical" evidence="9">
    <location>
        <begin position="417"/>
        <end position="444"/>
    </location>
</feature>
<sequence>MKELIETLLKEKKYFEIKSELNKLNTVEISDILNQFKSPELVIMIFRLLKKDKAADVFPYLDSEHQEMIIHTSTDIETREIFDELYFDDIVDIIEEMPSNIVKKILKNTDKKDRHLINQLLKYPDNSAGSIMTTEYVDLQKNMTVSEAIEEIRKTGKDKENIYTCYVTGEKGILEGVLSLKELIAKKDTIQIEDIMNKNFVSVNTNDDQEIVADLFKKYDFIVMPVVDYENRILGIITIDDVMDVVDQEVTEDFHKMAGITSPTDDSYLKTNIFTMARQRIGWLAVLMISDTISGNIIQGYEKVLAKSIILTAFIPMLMSSGGNVGSQSSTVVIRSLALGEISPKSAFKVIKKEFFIGIMVSIVLSALNFIRLITLEKTDPTIALIVSLTLIFTIIISKLVGALLPLGAKIVKTDPAVMATPLITTISDAVTLVIYFTFATMLLKNLK</sequence>
<comment type="caution">
    <text evidence="9">Lacks conserved residue(s) required for the propagation of feature annotation.</text>
</comment>
<dbReference type="SUPFAM" id="SSF161093">
    <property type="entry name" value="MgtE membrane domain-like"/>
    <property type="match status" value="1"/>
</dbReference>
<dbReference type="InterPro" id="IPR006669">
    <property type="entry name" value="MgtE_transporter"/>
</dbReference>
<dbReference type="Gene3D" id="3.10.580.10">
    <property type="entry name" value="CBS-domain"/>
    <property type="match status" value="1"/>
</dbReference>
<dbReference type="Pfam" id="PF00571">
    <property type="entry name" value="CBS"/>
    <property type="match status" value="2"/>
</dbReference>
<keyword evidence="7 9" id="KW-0472">Membrane</keyword>
<evidence type="ECO:0000256" key="4">
    <source>
        <dbReference type="ARBA" id="ARBA00022692"/>
    </source>
</evidence>
<evidence type="ECO:0000256" key="7">
    <source>
        <dbReference type="ARBA" id="ARBA00023136"/>
    </source>
</evidence>
<evidence type="ECO:0000313" key="11">
    <source>
        <dbReference type="EMBL" id="BBM39254.1"/>
    </source>
</evidence>
<feature type="transmembrane region" description="Helical" evidence="9">
    <location>
        <begin position="355"/>
        <end position="371"/>
    </location>
</feature>
<evidence type="ECO:0000256" key="3">
    <source>
        <dbReference type="ARBA" id="ARBA00022448"/>
    </source>
</evidence>
<proteinExistence type="inferred from homology"/>
<dbReference type="CDD" id="cd04606">
    <property type="entry name" value="CBS_pair_Mg_transporter"/>
    <property type="match status" value="1"/>
</dbReference>
<dbReference type="InterPro" id="IPR000644">
    <property type="entry name" value="CBS_dom"/>
</dbReference>
<dbReference type="EMBL" id="AP019823">
    <property type="protein sequence ID" value="BBM39254.1"/>
    <property type="molecule type" value="Genomic_DNA"/>
</dbReference>
<dbReference type="InterPro" id="IPR006667">
    <property type="entry name" value="SLC41_membr_dom"/>
</dbReference>
<comment type="function">
    <text evidence="9">Acts as a magnesium transporter.</text>
</comment>
<keyword evidence="5 9" id="KW-0460">Magnesium</keyword>
<feature type="transmembrane region" description="Helical" evidence="9">
    <location>
        <begin position="383"/>
        <end position="405"/>
    </location>
</feature>
<evidence type="ECO:0000256" key="1">
    <source>
        <dbReference type="ARBA" id="ARBA00004141"/>
    </source>
</evidence>
<reference evidence="11 12" key="1">
    <citation type="submission" date="2019-07" db="EMBL/GenBank/DDBJ databases">
        <title>Complete Genome Sequence of Leptotrichia hofstadii Strain JCM16775.</title>
        <authorList>
            <person name="Watanabe S."/>
            <person name="Cui L."/>
        </authorList>
    </citation>
    <scope>NUCLEOTIDE SEQUENCE [LARGE SCALE GENOMIC DNA]</scope>
    <source>
        <strain evidence="11 12">JCM16775</strain>
    </source>
</reference>